<evidence type="ECO:0000313" key="3">
    <source>
        <dbReference type="EMBL" id="ODN43352.1"/>
    </source>
</evidence>
<accession>A0ABX3A3B0</accession>
<protein>
    <recommendedName>
        <fullName evidence="2">Autotransporter domain-containing protein</fullName>
    </recommendedName>
</protein>
<gene>
    <name evidence="3" type="ORF">BGC07_10970</name>
</gene>
<dbReference type="Pfam" id="PF03797">
    <property type="entry name" value="Autotransporter"/>
    <property type="match status" value="1"/>
</dbReference>
<dbReference type="InterPro" id="IPR005546">
    <property type="entry name" value="Autotransporte_beta"/>
</dbReference>
<dbReference type="Proteomes" id="UP000094329">
    <property type="component" value="Unassembled WGS sequence"/>
</dbReference>
<feature type="chain" id="PRO_5045382686" description="Autotransporter domain-containing protein" evidence="1">
    <location>
        <begin position="40"/>
        <end position="1464"/>
    </location>
</feature>
<proteinExistence type="predicted"/>
<name>A0ABX3A3B0_9GAMM</name>
<dbReference type="Gene3D" id="2.40.128.130">
    <property type="entry name" value="Autotransporter beta-domain"/>
    <property type="match status" value="1"/>
</dbReference>
<dbReference type="SMART" id="SM00869">
    <property type="entry name" value="Autotransporter"/>
    <property type="match status" value="1"/>
</dbReference>
<dbReference type="RefSeq" id="WP_069313149.1">
    <property type="nucleotide sequence ID" value="NZ_MDTU01000001.1"/>
</dbReference>
<comment type="caution">
    <text evidence="3">The sequence shown here is derived from an EMBL/GenBank/DDBJ whole genome shotgun (WGS) entry which is preliminary data.</text>
</comment>
<sequence length="1464" mass="143625">MGNNVTRNGKTNNTPTFKKSLLAASFAVALVGIGTNAHAAASTIVSGSGNIEVVSGATAAAGTQATTITGTGTSTLTGKTIAATVGAVTLTSDDQATQLDVGDTTALTGLLTVADTAGSTQASTINITAAHTGAAAGVISHADTTGDTNINISANTSSANGSDAIASTAAAGSSSKLIVALTGTGTTLTGTGDAGAIQTVGSAIDLTLAANTTVTSAKAATGATIESSTGAITVNNSGAINNTNALDDAITTVVTAAGGNAITGGLVTITNNVTGTIEGVQVSGTAQANSTTGTATTGGITVSANSGTITDLVSSTTGGAGGGTNAGGAATANAVTVTANSGTITNGITSTAVGGLGDGAGARNGGAATGAAITITANNVGANAGNILSRATGGGDGAGGGNGGAATGGLITITQNSGTIGTITTDVAAQAGTAGAGNAGAGTGGNILISANTGTIGAVASTANANVDGGVNTGGDITLTNNAGGTVASVSVSTAGTDGKLTVTNSGTITGVATGGTGSADSLTMSGTSSVGNVTNIETIKVTDGKATFGTVDNTNGDVSLEGSSEGIFSTVGVNVTGTANQSNTIRITNTPSAASKTLDGGTGTGTNLIDLDNVDLTAANTPTLKNFTQMEVANGTKLAANIVSSGNADGLNISKFTLTGGTLDPNSKTVDAATVILKGTLANTALTLGASDQTVTLDGSGNLGQTLDGGSGTNQLISKGTSGVSTVSNFDSIHVQDGTFTLNANVTLTGNKTFTLDQGATLTPGANTINPTTANLNGIITGNNLTFAAGTASTINIGPGFDANDGGTFRSINAESAADSDTVTVTGTSTAADSLRPQLGGFTNVETITTSLFTQLGGSVTTVTSFTNTGTLQLTTGGAGYTLDKLANNGTLDVSSAAANAATITALSGTGDIFFNSQGAAIATPQLTINNSAGYTHAGSVKVFADTSTATATANEQVNLIATNGYTQSSNSLTFQAVPNTVDAGGDATLTITGGAIQLAGTKIIVEKAPQGSNFTDGNIKQFTNNETLAIINASGATSLDDSALNIVSTALLPAKRKDGETGQTVTIVANGESQAIQDVVDPRFSAFANANLDSYSSAATGLTNAQVLSNATLSMTQDELNTFLDQVTPDSSGSNTYGVISALNTFAGSGGVLQNRVTALQGAQLASIPGTGIATGSGAAKHGVWGEVFGGKVEDDGRDGGFGYDANTYGLTMGADTLIGRNFTLGFALAYGKTDVDTQTRQQQSNVKSYLGSLYMGVTVDKFFINGNIAYGLNQYDYTNQITSGVAQTLSAEYNGNVFSANVAAGFNIPLSHALSLTPLGSASYTYVNAEEYTETSSVTTGSAAQTIQQEPVHAIRVGAGVRLAYNMASGDNVFTPSLQLMAYHQTGNRVDSRTVLAGGAGNPDTAGVLVEGVDPDRNILSAQLGLNMKLGQSWMASVSGQYDWESHSSAYSGSVKVRYNF</sequence>
<dbReference type="EMBL" id="MDTU01000001">
    <property type="protein sequence ID" value="ODN43352.1"/>
    <property type="molecule type" value="Genomic_DNA"/>
</dbReference>
<reference evidence="3 4" key="1">
    <citation type="submission" date="2016-08" db="EMBL/GenBank/DDBJ databases">
        <title>Draft genome sequence of Candidatus Piscirickettsia litoralis, from seawater.</title>
        <authorList>
            <person name="Wan X."/>
            <person name="Lee A.J."/>
            <person name="Hou S."/>
            <person name="Donachie S.P."/>
        </authorList>
    </citation>
    <scope>NUCLEOTIDE SEQUENCE [LARGE SCALE GENOMIC DNA]</scope>
    <source>
        <strain evidence="3 4">Y2</strain>
    </source>
</reference>
<feature type="signal peptide" evidence="1">
    <location>
        <begin position="1"/>
        <end position="39"/>
    </location>
</feature>
<keyword evidence="4" id="KW-1185">Reference proteome</keyword>
<dbReference type="SUPFAM" id="SSF103515">
    <property type="entry name" value="Autotransporter"/>
    <property type="match status" value="1"/>
</dbReference>
<keyword evidence="1" id="KW-0732">Signal</keyword>
<evidence type="ECO:0000256" key="1">
    <source>
        <dbReference type="SAM" id="SignalP"/>
    </source>
</evidence>
<feature type="domain" description="Autotransporter" evidence="2">
    <location>
        <begin position="1179"/>
        <end position="1464"/>
    </location>
</feature>
<organism evidence="3 4">
    <name type="scientific">Piscirickettsia litoralis</name>
    <dbReference type="NCBI Taxonomy" id="1891921"/>
    <lineage>
        <taxon>Bacteria</taxon>
        <taxon>Pseudomonadati</taxon>
        <taxon>Pseudomonadota</taxon>
        <taxon>Gammaproteobacteria</taxon>
        <taxon>Thiotrichales</taxon>
        <taxon>Piscirickettsiaceae</taxon>
        <taxon>Piscirickettsia</taxon>
    </lineage>
</organism>
<dbReference type="InterPro" id="IPR006315">
    <property type="entry name" value="OM_autotransptr_brl_dom"/>
</dbReference>
<dbReference type="InterPro" id="IPR036709">
    <property type="entry name" value="Autotransporte_beta_dom_sf"/>
</dbReference>
<evidence type="ECO:0000313" key="4">
    <source>
        <dbReference type="Proteomes" id="UP000094329"/>
    </source>
</evidence>
<dbReference type="PROSITE" id="PS51208">
    <property type="entry name" value="AUTOTRANSPORTER"/>
    <property type="match status" value="1"/>
</dbReference>
<evidence type="ECO:0000259" key="2">
    <source>
        <dbReference type="PROSITE" id="PS51208"/>
    </source>
</evidence>
<dbReference type="NCBIfam" id="TIGR01414">
    <property type="entry name" value="autotrans_barl"/>
    <property type="match status" value="1"/>
</dbReference>